<keyword evidence="5 11" id="KW-0812">Transmembrane</keyword>
<evidence type="ECO:0000256" key="7">
    <source>
        <dbReference type="ARBA" id="ARBA00022989"/>
    </source>
</evidence>
<evidence type="ECO:0000256" key="2">
    <source>
        <dbReference type="ARBA" id="ARBA00008240"/>
    </source>
</evidence>
<keyword evidence="6" id="KW-0769">Symport</keyword>
<evidence type="ECO:0000256" key="6">
    <source>
        <dbReference type="ARBA" id="ARBA00022847"/>
    </source>
</evidence>
<evidence type="ECO:0000256" key="8">
    <source>
        <dbReference type="ARBA" id="ARBA00023136"/>
    </source>
</evidence>
<dbReference type="Proteomes" id="UP000610303">
    <property type="component" value="Unassembled WGS sequence"/>
</dbReference>
<evidence type="ECO:0000256" key="10">
    <source>
        <dbReference type="ARBA" id="ARBA00039918"/>
    </source>
</evidence>
<dbReference type="AlphaFoldDB" id="A0A918CBP0"/>
<dbReference type="InterPro" id="IPR011701">
    <property type="entry name" value="MFS"/>
</dbReference>
<dbReference type="Pfam" id="PF07690">
    <property type="entry name" value="MFS_1"/>
    <property type="match status" value="1"/>
</dbReference>
<evidence type="ECO:0000256" key="1">
    <source>
        <dbReference type="ARBA" id="ARBA00004651"/>
    </source>
</evidence>
<evidence type="ECO:0000313" key="13">
    <source>
        <dbReference type="EMBL" id="GGR14593.1"/>
    </source>
</evidence>
<dbReference type="GO" id="GO:0005886">
    <property type="term" value="C:plasma membrane"/>
    <property type="evidence" value="ECO:0007669"/>
    <property type="project" value="UniProtKB-SubCell"/>
</dbReference>
<reference evidence="13" key="2">
    <citation type="submission" date="2020-09" db="EMBL/GenBank/DDBJ databases">
        <authorList>
            <person name="Sun Q."/>
            <person name="Ohkuma M."/>
        </authorList>
    </citation>
    <scope>NUCLEOTIDE SEQUENCE</scope>
    <source>
        <strain evidence="13">JCM 3346</strain>
    </source>
</reference>
<organism evidence="13 14">
    <name type="scientific">Agromyces mediolanus</name>
    <name type="common">Corynebacterium mediolanum</name>
    <dbReference type="NCBI Taxonomy" id="41986"/>
    <lineage>
        <taxon>Bacteria</taxon>
        <taxon>Bacillati</taxon>
        <taxon>Actinomycetota</taxon>
        <taxon>Actinomycetes</taxon>
        <taxon>Micrococcales</taxon>
        <taxon>Microbacteriaceae</taxon>
        <taxon>Agromyces</taxon>
    </lineage>
</organism>
<feature type="transmembrane region" description="Helical" evidence="11">
    <location>
        <begin position="402"/>
        <end position="423"/>
    </location>
</feature>
<feature type="transmembrane region" description="Helical" evidence="11">
    <location>
        <begin position="335"/>
        <end position="355"/>
    </location>
</feature>
<evidence type="ECO:0000256" key="11">
    <source>
        <dbReference type="SAM" id="Phobius"/>
    </source>
</evidence>
<evidence type="ECO:0000259" key="12">
    <source>
        <dbReference type="PROSITE" id="PS50850"/>
    </source>
</evidence>
<dbReference type="InterPro" id="IPR020846">
    <property type="entry name" value="MFS_dom"/>
</dbReference>
<comment type="similarity">
    <text evidence="2">Belongs to the major facilitator superfamily. Metabolite:H+ Symporter (MHS) family (TC 2.A.1.6) family.</text>
</comment>
<feature type="domain" description="Major facilitator superfamily (MFS) profile" evidence="12">
    <location>
        <begin position="17"/>
        <end position="427"/>
    </location>
</feature>
<feature type="transmembrane region" description="Helical" evidence="11">
    <location>
        <begin position="54"/>
        <end position="78"/>
    </location>
</feature>
<evidence type="ECO:0000256" key="5">
    <source>
        <dbReference type="ARBA" id="ARBA00022692"/>
    </source>
</evidence>
<evidence type="ECO:0000313" key="14">
    <source>
        <dbReference type="Proteomes" id="UP000610303"/>
    </source>
</evidence>
<keyword evidence="3" id="KW-0813">Transport</keyword>
<evidence type="ECO:0000256" key="4">
    <source>
        <dbReference type="ARBA" id="ARBA00022475"/>
    </source>
</evidence>
<keyword evidence="8 11" id="KW-0472">Membrane</keyword>
<feature type="transmembrane region" description="Helical" evidence="11">
    <location>
        <begin position="90"/>
        <end position="108"/>
    </location>
</feature>
<feature type="transmembrane region" description="Helical" evidence="11">
    <location>
        <begin position="244"/>
        <end position="269"/>
    </location>
</feature>
<keyword evidence="7 11" id="KW-1133">Transmembrane helix</keyword>
<dbReference type="SUPFAM" id="SSF103473">
    <property type="entry name" value="MFS general substrate transporter"/>
    <property type="match status" value="1"/>
</dbReference>
<reference evidence="13" key="1">
    <citation type="journal article" date="2014" name="Int. J. Syst. Evol. Microbiol.">
        <title>Complete genome sequence of Corynebacterium casei LMG S-19264T (=DSM 44701T), isolated from a smear-ripened cheese.</title>
        <authorList>
            <consortium name="US DOE Joint Genome Institute (JGI-PGF)"/>
            <person name="Walter F."/>
            <person name="Albersmeier A."/>
            <person name="Kalinowski J."/>
            <person name="Ruckert C."/>
        </authorList>
    </citation>
    <scope>NUCLEOTIDE SEQUENCE</scope>
    <source>
        <strain evidence="13">JCM 3346</strain>
    </source>
</reference>
<proteinExistence type="inferred from homology"/>
<feature type="transmembrane region" description="Helical" evidence="11">
    <location>
        <begin position="190"/>
        <end position="209"/>
    </location>
</feature>
<comment type="subcellular location">
    <subcellularLocation>
        <location evidence="1">Cell membrane</location>
        <topology evidence="1">Multi-pass membrane protein</topology>
    </subcellularLocation>
</comment>
<dbReference type="GO" id="GO:0015293">
    <property type="term" value="F:symporter activity"/>
    <property type="evidence" value="ECO:0007669"/>
    <property type="project" value="UniProtKB-KW"/>
</dbReference>
<feature type="transmembrane region" description="Helical" evidence="11">
    <location>
        <begin position="310"/>
        <end position="329"/>
    </location>
</feature>
<dbReference type="FunFam" id="1.20.1250.20:FF:000001">
    <property type="entry name" value="Dicarboxylate MFS transporter"/>
    <property type="match status" value="1"/>
</dbReference>
<keyword evidence="4" id="KW-1003">Cell membrane</keyword>
<feature type="transmembrane region" description="Helical" evidence="11">
    <location>
        <begin position="376"/>
        <end position="396"/>
    </location>
</feature>
<name>A0A918CBP0_AGRME</name>
<evidence type="ECO:0000256" key="3">
    <source>
        <dbReference type="ARBA" id="ARBA00022448"/>
    </source>
</evidence>
<comment type="function">
    <text evidence="9">May be a proton symporter involved in the uptake of osmolytes such as proline and glycine betaine.</text>
</comment>
<dbReference type="Gene3D" id="1.20.1250.20">
    <property type="entry name" value="MFS general substrate transporter like domains"/>
    <property type="match status" value="2"/>
</dbReference>
<protein>
    <recommendedName>
        <fullName evidence="10">Putative proline/betaine transporter</fullName>
    </recommendedName>
</protein>
<dbReference type="PROSITE" id="PS50850">
    <property type="entry name" value="MFS"/>
    <property type="match status" value="1"/>
</dbReference>
<dbReference type="PANTHER" id="PTHR43045">
    <property type="entry name" value="SHIKIMATE TRANSPORTER"/>
    <property type="match status" value="1"/>
</dbReference>
<comment type="caution">
    <text evidence="13">The sequence shown here is derived from an EMBL/GenBank/DDBJ whole genome shotgun (WGS) entry which is preliminary data.</text>
</comment>
<evidence type="ECO:0000256" key="9">
    <source>
        <dbReference type="ARBA" id="ARBA00037295"/>
    </source>
</evidence>
<dbReference type="RefSeq" id="WP_229781487.1">
    <property type="nucleotide sequence ID" value="NZ_BMRJ01000001.1"/>
</dbReference>
<dbReference type="PANTHER" id="PTHR43045:SF1">
    <property type="entry name" value="SHIKIMATE TRANSPORTER"/>
    <property type="match status" value="1"/>
</dbReference>
<feature type="transmembrane region" description="Helical" evidence="11">
    <location>
        <begin position="154"/>
        <end position="178"/>
    </location>
</feature>
<sequence>MSTTSPTTSQPTSMRRVAAAAVIGTSIEWYDFFVYAQAAALALNVVFFPEVSPLTGVLILFATMGVGFVARPLGAIIFGHIGDRIGRKKTLIITLLMMGVATFAMGLLPGYDAWGAAAPVLLVALRLCQGLAAGGEWGGAALIGVEHAPPEKKALFGSFAQLGSPIGLVLATSMTLAVNAAFGQEAMQEWAWRIPFLASIVLIPIGFIIRSKVAESPEFAALSKQERSGSVPIVKLFRFQTPHLLVGIGSFAAVFLTYYLMTSFMLVYATDSVGLSSAVSLPANLIAAVVEGVFIVIAAVLSVRIGTKRINVVSAVALLLWAFPSFYLAAAAPPWGLYVSVGVSMVFVGAAYGVLASDVARLFTTDTRYTGASLSYHLAAVIGGGLAPIAATAILEATGGDVFFIALIPAVTAAVMIVCVLILPRLQQPDVAGEGEATTADGELVRA</sequence>
<feature type="transmembrane region" description="Helical" evidence="11">
    <location>
        <begin position="29"/>
        <end position="48"/>
    </location>
</feature>
<feature type="transmembrane region" description="Helical" evidence="11">
    <location>
        <begin position="281"/>
        <end position="303"/>
    </location>
</feature>
<dbReference type="EMBL" id="BMRJ01000001">
    <property type="protein sequence ID" value="GGR14593.1"/>
    <property type="molecule type" value="Genomic_DNA"/>
</dbReference>
<dbReference type="InterPro" id="IPR036259">
    <property type="entry name" value="MFS_trans_sf"/>
</dbReference>
<accession>A0A918CBP0</accession>
<keyword evidence="14" id="KW-1185">Reference proteome</keyword>
<gene>
    <name evidence="13" type="ORF">GCM10010196_04020</name>
</gene>